<dbReference type="RefSeq" id="XP_009830305.1">
    <property type="nucleotide sequence ID" value="XM_009832003.1"/>
</dbReference>
<protein>
    <submittedName>
        <fullName evidence="2">Uncharacterized protein</fullName>
    </submittedName>
</protein>
<sequence>MSRKASQRGDEPVVDDERVLILTVNNNGTSGAIKRSKLDRHPVAVSGKTAAKWSDDSVTCMFRLRFVQLAHKFENVKNNQMRRDAYELLAAELSVEVDQVLSAEQVQNKDIHTRHSENCHTHYPEDSHTYHPEDSHTYHPEDRHGLHRSHNVGSHTQDTEYSHTHHQ</sequence>
<evidence type="ECO:0000256" key="1">
    <source>
        <dbReference type="SAM" id="MobiDB-lite"/>
    </source>
</evidence>
<dbReference type="OrthoDB" id="10614664at2759"/>
<accession>W4GLY7</accession>
<name>W4GLY7_APHAT</name>
<reference evidence="2" key="1">
    <citation type="submission" date="2013-12" db="EMBL/GenBank/DDBJ databases">
        <title>The Genome Sequence of Aphanomyces astaci APO3.</title>
        <authorList>
            <consortium name="The Broad Institute Genomics Platform"/>
            <person name="Russ C."/>
            <person name="Tyler B."/>
            <person name="van West P."/>
            <person name="Dieguez-Uribeondo J."/>
            <person name="Young S.K."/>
            <person name="Zeng Q."/>
            <person name="Gargeya S."/>
            <person name="Fitzgerald M."/>
            <person name="Abouelleil A."/>
            <person name="Alvarado L."/>
            <person name="Chapman S.B."/>
            <person name="Gainer-Dewar J."/>
            <person name="Goldberg J."/>
            <person name="Griggs A."/>
            <person name="Gujja S."/>
            <person name="Hansen M."/>
            <person name="Howarth C."/>
            <person name="Imamovic A."/>
            <person name="Ireland A."/>
            <person name="Larimer J."/>
            <person name="McCowan C."/>
            <person name="Murphy C."/>
            <person name="Pearson M."/>
            <person name="Poon T.W."/>
            <person name="Priest M."/>
            <person name="Roberts A."/>
            <person name="Saif S."/>
            <person name="Shea T."/>
            <person name="Sykes S."/>
            <person name="Wortman J."/>
            <person name="Nusbaum C."/>
            <person name="Birren B."/>
        </authorList>
    </citation>
    <scope>NUCLEOTIDE SEQUENCE [LARGE SCALE GENOMIC DNA]</scope>
    <source>
        <strain evidence="2">APO3</strain>
    </source>
</reference>
<dbReference type="AlphaFoldDB" id="W4GLY7"/>
<organism evidence="2">
    <name type="scientific">Aphanomyces astaci</name>
    <name type="common">Crayfish plague agent</name>
    <dbReference type="NCBI Taxonomy" id="112090"/>
    <lineage>
        <taxon>Eukaryota</taxon>
        <taxon>Sar</taxon>
        <taxon>Stramenopiles</taxon>
        <taxon>Oomycota</taxon>
        <taxon>Saprolegniomycetes</taxon>
        <taxon>Saprolegniales</taxon>
        <taxon>Verrucalvaceae</taxon>
        <taxon>Aphanomyces</taxon>
    </lineage>
</organism>
<proteinExistence type="predicted"/>
<gene>
    <name evidence="2" type="ORF">H257_06690</name>
</gene>
<dbReference type="EMBL" id="KI913126">
    <property type="protein sequence ID" value="ETV80381.1"/>
    <property type="molecule type" value="Genomic_DNA"/>
</dbReference>
<feature type="compositionally biased region" description="Basic and acidic residues" evidence="1">
    <location>
        <begin position="157"/>
        <end position="167"/>
    </location>
</feature>
<dbReference type="GeneID" id="20808686"/>
<feature type="compositionally biased region" description="Basic and acidic residues" evidence="1">
    <location>
        <begin position="108"/>
        <end position="144"/>
    </location>
</feature>
<feature type="region of interest" description="Disordered" evidence="1">
    <location>
        <begin position="108"/>
        <end position="167"/>
    </location>
</feature>
<evidence type="ECO:0000313" key="2">
    <source>
        <dbReference type="EMBL" id="ETV80381.1"/>
    </source>
</evidence>
<dbReference type="VEuPathDB" id="FungiDB:H257_06690"/>